<dbReference type="EMBL" id="CP023284">
    <property type="protein sequence ID" value="ATA54595.1"/>
    <property type="molecule type" value="Genomic_DNA"/>
</dbReference>
<dbReference type="Proteomes" id="UP000217154">
    <property type="component" value="Chromosome"/>
</dbReference>
<protein>
    <submittedName>
        <fullName evidence="1">Uncharacterized protein</fullName>
    </submittedName>
</protein>
<gene>
    <name evidence="1" type="ORF">CKY39_16290</name>
</gene>
<sequence length="121" mass="13441">MYRYVALALLGLVLGFGGGWKTQAWRYDAAELDRSRAASRDQVKKIERGDEAAAKHETFKAKEQIRYVYRTEQVDRIVERPVYRDACFDDDGLRILNDAIAGREPAGEPASAVPGPAAGAR</sequence>
<accession>A0A250DJP9</accession>
<organism evidence="1 2">
    <name type="scientific">Variovorax boronicumulans</name>
    <dbReference type="NCBI Taxonomy" id="436515"/>
    <lineage>
        <taxon>Bacteria</taxon>
        <taxon>Pseudomonadati</taxon>
        <taxon>Pseudomonadota</taxon>
        <taxon>Betaproteobacteria</taxon>
        <taxon>Burkholderiales</taxon>
        <taxon>Comamonadaceae</taxon>
        <taxon>Variovorax</taxon>
    </lineage>
</organism>
<name>A0A250DJP9_9BURK</name>
<dbReference type="AlphaFoldDB" id="A0A250DJP9"/>
<evidence type="ECO:0000313" key="1">
    <source>
        <dbReference type="EMBL" id="ATA54595.1"/>
    </source>
</evidence>
<dbReference type="RefSeq" id="WP_095745178.1">
    <property type="nucleotide sequence ID" value="NZ_CP023284.1"/>
</dbReference>
<reference evidence="1 2" key="1">
    <citation type="submission" date="2017-09" db="EMBL/GenBank/DDBJ databases">
        <title>The diverse metabolic capabilities of V. boronicumulans make it an excellent choice for continued studies on novel biodegradation.</title>
        <authorList>
            <person name="Sun S."/>
        </authorList>
    </citation>
    <scope>NUCLEOTIDE SEQUENCE [LARGE SCALE GENOMIC DNA]</scope>
    <source>
        <strain evidence="1 2">J1</strain>
    </source>
</reference>
<evidence type="ECO:0000313" key="2">
    <source>
        <dbReference type="Proteomes" id="UP000217154"/>
    </source>
</evidence>
<dbReference type="KEGG" id="vbo:CKY39_16290"/>
<proteinExistence type="predicted"/>